<dbReference type="InterPro" id="IPR029063">
    <property type="entry name" value="SAM-dependent_MTases_sf"/>
</dbReference>
<dbReference type="EMBL" id="JAGSOJ010000001">
    <property type="protein sequence ID" value="MCM1989289.1"/>
    <property type="molecule type" value="Genomic_DNA"/>
</dbReference>
<evidence type="ECO:0000256" key="1">
    <source>
        <dbReference type="ARBA" id="ARBA00004776"/>
    </source>
</evidence>
<evidence type="ECO:0000259" key="5">
    <source>
        <dbReference type="Pfam" id="PF00535"/>
    </source>
</evidence>
<evidence type="ECO:0000313" key="8">
    <source>
        <dbReference type="Proteomes" id="UP001056429"/>
    </source>
</evidence>
<dbReference type="InterPro" id="IPR001173">
    <property type="entry name" value="Glyco_trans_2-like"/>
</dbReference>
<keyword evidence="3 7" id="KW-0328">Glycosyltransferase</keyword>
<reference evidence="7" key="2">
    <citation type="submission" date="2021-04" db="EMBL/GenBank/DDBJ databases">
        <authorList>
            <person name="Dong X."/>
        </authorList>
    </citation>
    <scope>NUCLEOTIDE SEQUENCE</scope>
    <source>
        <strain evidence="7">ZWT</strain>
    </source>
</reference>
<keyword evidence="8" id="KW-1185">Reference proteome</keyword>
<dbReference type="InterPro" id="IPR029044">
    <property type="entry name" value="Nucleotide-diphossugar_trans"/>
</dbReference>
<sequence>MKTSMIILTYNKLEYTKQCIESIRKYTDKDTYEIIIVDNNSEDGTVQWLNNQKDIKIIFNKENLGFPKGCNQGIRVAQGDNILLLNNDVIVTPNWLENLMKCLYSSDDIGAVGAVTNSCSNFQSIPKQYDTYDELINFAEKFNISSFLKWEERLKLIGYCMLIKKEVIQKVGLLDEDFTPGNYEDDDYCLRIRMEGYRIMLCKDTFIHHYGSVTFGKERKEYCKLLATNMEKFKSKWGVETSCFGDIRNDITSMIIKSKRECFNVLHIGCGSGATLLDIKNQIPTANLFGIEKNHKVVINTGHFADISIGSLEKIKNYPKDFFDYVIITESNKCMSDYKEIFLRIKELLKNEGKVIVTVPKELNKEGMFNLIDYTKAVFKKTSYEIFKNNIDILLYIIVYKKCFRINSSYCSNKKTLNNKTLNNKKL</sequence>
<organism evidence="7 8">
    <name type="scientific">Oceanirhabdus seepicola</name>
    <dbReference type="NCBI Taxonomy" id="2828781"/>
    <lineage>
        <taxon>Bacteria</taxon>
        <taxon>Bacillati</taxon>
        <taxon>Bacillota</taxon>
        <taxon>Clostridia</taxon>
        <taxon>Eubacteriales</taxon>
        <taxon>Clostridiaceae</taxon>
        <taxon>Oceanirhabdus</taxon>
    </lineage>
</organism>
<proteinExistence type="inferred from homology"/>
<dbReference type="GO" id="GO:0016757">
    <property type="term" value="F:glycosyltransferase activity"/>
    <property type="evidence" value="ECO:0007669"/>
    <property type="project" value="UniProtKB-KW"/>
</dbReference>
<dbReference type="RefSeq" id="WP_250858288.1">
    <property type="nucleotide sequence ID" value="NZ_JAGSOJ010000001.1"/>
</dbReference>
<dbReference type="PANTHER" id="PTHR43179">
    <property type="entry name" value="RHAMNOSYLTRANSFERASE WBBL"/>
    <property type="match status" value="1"/>
</dbReference>
<dbReference type="PANTHER" id="PTHR43179:SF12">
    <property type="entry name" value="GALACTOFURANOSYLTRANSFERASE GLFT2"/>
    <property type="match status" value="1"/>
</dbReference>
<comment type="pathway">
    <text evidence="1">Cell wall biogenesis; cell wall polysaccharide biosynthesis.</text>
</comment>
<dbReference type="Proteomes" id="UP001056429">
    <property type="component" value="Unassembled WGS sequence"/>
</dbReference>
<dbReference type="EC" id="2.4.-.-" evidence="7"/>
<evidence type="ECO:0000256" key="2">
    <source>
        <dbReference type="ARBA" id="ARBA00006739"/>
    </source>
</evidence>
<dbReference type="Pfam" id="PF08241">
    <property type="entry name" value="Methyltransf_11"/>
    <property type="match status" value="1"/>
</dbReference>
<dbReference type="SUPFAM" id="SSF53335">
    <property type="entry name" value="S-adenosyl-L-methionine-dependent methyltransferases"/>
    <property type="match status" value="1"/>
</dbReference>
<evidence type="ECO:0000256" key="3">
    <source>
        <dbReference type="ARBA" id="ARBA00022676"/>
    </source>
</evidence>
<feature type="domain" description="Glycosyltransferase 2-like" evidence="5">
    <location>
        <begin position="4"/>
        <end position="171"/>
    </location>
</feature>
<name>A0A9J6NZI6_9CLOT</name>
<keyword evidence="4 7" id="KW-0808">Transferase</keyword>
<evidence type="ECO:0000313" key="7">
    <source>
        <dbReference type="EMBL" id="MCM1989289.1"/>
    </source>
</evidence>
<feature type="domain" description="Methyltransferase type 11" evidence="6">
    <location>
        <begin position="266"/>
        <end position="357"/>
    </location>
</feature>
<dbReference type="Pfam" id="PF00535">
    <property type="entry name" value="Glycos_transf_2"/>
    <property type="match status" value="1"/>
</dbReference>
<gene>
    <name evidence="7" type="ORF">KDK92_06020</name>
</gene>
<dbReference type="SUPFAM" id="SSF53448">
    <property type="entry name" value="Nucleotide-diphospho-sugar transferases"/>
    <property type="match status" value="1"/>
</dbReference>
<dbReference type="Gene3D" id="3.90.550.10">
    <property type="entry name" value="Spore Coat Polysaccharide Biosynthesis Protein SpsA, Chain A"/>
    <property type="match status" value="1"/>
</dbReference>
<dbReference type="CDD" id="cd02440">
    <property type="entry name" value="AdoMet_MTases"/>
    <property type="match status" value="1"/>
</dbReference>
<dbReference type="Gene3D" id="3.40.50.150">
    <property type="entry name" value="Vaccinia Virus protein VP39"/>
    <property type="match status" value="1"/>
</dbReference>
<accession>A0A9J6NZI6</accession>
<evidence type="ECO:0000256" key="4">
    <source>
        <dbReference type="ARBA" id="ARBA00022679"/>
    </source>
</evidence>
<dbReference type="CDD" id="cd04186">
    <property type="entry name" value="GT_2_like_c"/>
    <property type="match status" value="1"/>
</dbReference>
<dbReference type="InterPro" id="IPR013216">
    <property type="entry name" value="Methyltransf_11"/>
</dbReference>
<evidence type="ECO:0000259" key="6">
    <source>
        <dbReference type="Pfam" id="PF08241"/>
    </source>
</evidence>
<reference evidence="7" key="1">
    <citation type="journal article" date="2021" name="mSystems">
        <title>Bacteria and Archaea Synergistically Convert Glycine Betaine to Biogenic Methane in the Formosa Cold Seep of the South China Sea.</title>
        <authorList>
            <person name="Li L."/>
            <person name="Zhang W."/>
            <person name="Zhang S."/>
            <person name="Song L."/>
            <person name="Sun Q."/>
            <person name="Zhang H."/>
            <person name="Xiang H."/>
            <person name="Dong X."/>
        </authorList>
    </citation>
    <scope>NUCLEOTIDE SEQUENCE</scope>
    <source>
        <strain evidence="7">ZWT</strain>
    </source>
</reference>
<protein>
    <submittedName>
        <fullName evidence="7">Glycosyltransferase</fullName>
        <ecNumber evidence="7">2.4.-.-</ecNumber>
    </submittedName>
</protein>
<dbReference type="AlphaFoldDB" id="A0A9J6NZI6"/>
<comment type="caution">
    <text evidence="7">The sequence shown here is derived from an EMBL/GenBank/DDBJ whole genome shotgun (WGS) entry which is preliminary data.</text>
</comment>
<comment type="similarity">
    <text evidence="2">Belongs to the glycosyltransferase 2 family.</text>
</comment>
<dbReference type="GO" id="GO:0008757">
    <property type="term" value="F:S-adenosylmethionine-dependent methyltransferase activity"/>
    <property type="evidence" value="ECO:0007669"/>
    <property type="project" value="InterPro"/>
</dbReference>